<dbReference type="InterPro" id="IPR058329">
    <property type="entry name" value="Arp1_N"/>
</dbReference>
<reference evidence="4" key="1">
    <citation type="submission" date="2023-02" db="EMBL/GenBank/DDBJ databases">
        <title>Identification and recombinant expression of a fungal hydrolase from Papiliotrema laurentii that hydrolyzes apple cutin and clears colloidal polyester polyurethane.</title>
        <authorList>
            <consortium name="DOE Joint Genome Institute"/>
            <person name="Roman V.A."/>
            <person name="Bojanowski C."/>
            <person name="Crable B.R."/>
            <person name="Wagner D.N."/>
            <person name="Hung C.S."/>
            <person name="Nadeau L.J."/>
            <person name="Schratz L."/>
            <person name="Haridas S."/>
            <person name="Pangilinan J."/>
            <person name="Lipzen A."/>
            <person name="Na H."/>
            <person name="Yan M."/>
            <person name="Ng V."/>
            <person name="Grigoriev I.V."/>
            <person name="Spatafora J.W."/>
            <person name="Barlow D."/>
            <person name="Biffinger J."/>
            <person name="Kelley-Loughnane N."/>
            <person name="Varaljay V.A."/>
            <person name="Crookes-Goodson W.J."/>
        </authorList>
    </citation>
    <scope>NUCLEOTIDE SEQUENCE</scope>
    <source>
        <strain evidence="4">5307AH</strain>
    </source>
</reference>
<dbReference type="AlphaFoldDB" id="A0AAD9CSG8"/>
<dbReference type="EMBL" id="JAODAN010000011">
    <property type="protein sequence ID" value="KAK1921109.1"/>
    <property type="molecule type" value="Genomic_DNA"/>
</dbReference>
<comment type="caution">
    <text evidence="4">The sequence shown here is derived from an EMBL/GenBank/DDBJ whole genome shotgun (WGS) entry which is preliminary data.</text>
</comment>
<dbReference type="Pfam" id="PF01425">
    <property type="entry name" value="Amidase"/>
    <property type="match status" value="1"/>
</dbReference>
<dbReference type="PANTHER" id="PTHR46310:SF7">
    <property type="entry name" value="AMIDASE 1"/>
    <property type="match status" value="1"/>
</dbReference>
<dbReference type="PANTHER" id="PTHR46310">
    <property type="entry name" value="AMIDASE 1"/>
    <property type="match status" value="1"/>
</dbReference>
<sequence length="669" mass="72497">MFTSAGLVLLTAVSVNAQLAGNENYAWEARQSLNVAHKRDNELSFSPSSTSFSIGGKDYLSPTGSQFRQYILNSTWGLDGYGGTVLPVTVFEVEGEVTCSVLGDKVKEYGAVDDVWEQGFMSAAILTTKSSFHVAADVAGCLSGWGGDLLIKSGNATSDLSGVKLAHVPPGPYLAKIDRLVTLTQVFRSYRDEAQAFTTGAVQAADGTFVDIANPVLGLNTLSIPVPSRLYTRYLPDPRALEGLRVGVKDLFDMAGLKTGGGNRAYFDTYPPKQTTAVAIQRLVDQGAIIVGRVKTSQFANGESATADWVDQMCPFNPRGDGYQQPSSSSSGPGAAAAAYDWLDHTIGSDTGGSIIDPATVGGTYGLRPTWNAISLKGALPLQASQDTAGFFARDAVQGAAFARGWYGDRFDNYTSFPKTLILPNSSWTFSSDYPGADQFNAFKSGLLDLIHPTSIDERDFEQFWNSTGYYDKVGGQAAAEYLNVTYANLIGYYQWNNLGKPWFEDYASQNDGRQPFVDPAPLVRWSYARDNLTVADFNASLETKRMWKEFVDNKILITDDQACSNALYVYPYGLGQTDYRNEYRSAPEIPLGFFYPSQFSGVPQLVIPIGQVAYQSTITHHTEYLPLSVTLFAANGCDYVLWDIAAALEKAGVTQAVAAGALAFPDRA</sequence>
<dbReference type="Proteomes" id="UP001182556">
    <property type="component" value="Unassembled WGS sequence"/>
</dbReference>
<feature type="chain" id="PRO_5042026598" evidence="1">
    <location>
        <begin position="18"/>
        <end position="669"/>
    </location>
</feature>
<dbReference type="Gene3D" id="3.90.1300.10">
    <property type="entry name" value="Amidase signature (AS) domain"/>
    <property type="match status" value="1"/>
</dbReference>
<keyword evidence="5" id="KW-1185">Reference proteome</keyword>
<dbReference type="SUPFAM" id="SSF75304">
    <property type="entry name" value="Amidase signature (AS) enzymes"/>
    <property type="match status" value="1"/>
</dbReference>
<feature type="domain" description="Scytalone dehydratase-like protein Arp1 N-terminal" evidence="3">
    <location>
        <begin position="83"/>
        <end position="179"/>
    </location>
</feature>
<protein>
    <submittedName>
        <fullName evidence="4">Amidase signature domain-containing protein</fullName>
    </submittedName>
</protein>
<proteinExistence type="predicted"/>
<dbReference type="InterPro" id="IPR036928">
    <property type="entry name" value="AS_sf"/>
</dbReference>
<keyword evidence="1" id="KW-0732">Signal</keyword>
<organism evidence="4 5">
    <name type="scientific">Papiliotrema laurentii</name>
    <name type="common">Cryptococcus laurentii</name>
    <dbReference type="NCBI Taxonomy" id="5418"/>
    <lineage>
        <taxon>Eukaryota</taxon>
        <taxon>Fungi</taxon>
        <taxon>Dikarya</taxon>
        <taxon>Basidiomycota</taxon>
        <taxon>Agaricomycotina</taxon>
        <taxon>Tremellomycetes</taxon>
        <taxon>Tremellales</taxon>
        <taxon>Rhynchogastremaceae</taxon>
        <taxon>Papiliotrema</taxon>
    </lineage>
</organism>
<dbReference type="Pfam" id="PF26053">
    <property type="entry name" value="DUF8016"/>
    <property type="match status" value="1"/>
</dbReference>
<feature type="signal peptide" evidence="1">
    <location>
        <begin position="1"/>
        <end position="17"/>
    </location>
</feature>
<evidence type="ECO:0000313" key="5">
    <source>
        <dbReference type="Proteomes" id="UP001182556"/>
    </source>
</evidence>
<name>A0AAD9CSG8_PAPLA</name>
<gene>
    <name evidence="4" type="ORF">DB88DRAFT_513163</name>
</gene>
<evidence type="ECO:0000256" key="1">
    <source>
        <dbReference type="SAM" id="SignalP"/>
    </source>
</evidence>
<accession>A0AAD9CSG8</accession>
<feature type="domain" description="Amidase" evidence="2">
    <location>
        <begin position="240"/>
        <end position="408"/>
    </location>
</feature>
<dbReference type="InterPro" id="IPR023631">
    <property type="entry name" value="Amidase_dom"/>
</dbReference>
<evidence type="ECO:0000259" key="2">
    <source>
        <dbReference type="Pfam" id="PF01425"/>
    </source>
</evidence>
<evidence type="ECO:0000313" key="4">
    <source>
        <dbReference type="EMBL" id="KAK1921109.1"/>
    </source>
</evidence>
<evidence type="ECO:0000259" key="3">
    <source>
        <dbReference type="Pfam" id="PF26053"/>
    </source>
</evidence>